<keyword evidence="3" id="KW-0520">NAD</keyword>
<evidence type="ECO:0000256" key="2">
    <source>
        <dbReference type="ARBA" id="ARBA00023002"/>
    </source>
</evidence>
<sequence>MKNIAIIGSGTWGVALAMHLSNIGHNVKLWAFMQEEADNINIEKKCKFLPDVRINDNITCYTDIQKVVEGTDMILHVTPSKFVRETIKKYKDYVTNQPIIMCAKGFEAETLCTLSQIIEQEMPNSKYGIFSGPSHAEEVSVGIPTAIVIASKDEGVRNLVQETFMNEKMRVYTSDDVIGVE</sequence>
<feature type="non-terminal residue" evidence="5">
    <location>
        <position position="181"/>
    </location>
</feature>
<dbReference type="Pfam" id="PF01210">
    <property type="entry name" value="NAD_Gly3P_dh_N"/>
    <property type="match status" value="1"/>
</dbReference>
<dbReference type="Gene3D" id="3.40.50.720">
    <property type="entry name" value="NAD(P)-binding Rossmann-like Domain"/>
    <property type="match status" value="1"/>
</dbReference>
<comment type="caution">
    <text evidence="5">The sequence shown here is derived from an EMBL/GenBank/DDBJ whole genome shotgun (WGS) entry which is preliminary data.</text>
</comment>
<protein>
    <submittedName>
        <fullName evidence="5">Glycerol-3-phosphate dehydrogenase [NAD(P)+]</fullName>
    </submittedName>
</protein>
<evidence type="ECO:0000313" key="5">
    <source>
        <dbReference type="EMBL" id="EKC67405.1"/>
    </source>
</evidence>
<comment type="similarity">
    <text evidence="1">Belongs to the NAD-dependent glycerol-3-phosphate dehydrogenase family.</text>
</comment>
<gene>
    <name evidence="5" type="ORF">OBE_05463</name>
</gene>
<dbReference type="EMBL" id="AJWZ01003735">
    <property type="protein sequence ID" value="EKC67405.1"/>
    <property type="molecule type" value="Genomic_DNA"/>
</dbReference>
<dbReference type="InterPro" id="IPR006168">
    <property type="entry name" value="G3P_DH_NAD-dep"/>
</dbReference>
<evidence type="ECO:0000259" key="4">
    <source>
        <dbReference type="Pfam" id="PF01210"/>
    </source>
</evidence>
<dbReference type="GO" id="GO:0005829">
    <property type="term" value="C:cytosol"/>
    <property type="evidence" value="ECO:0007669"/>
    <property type="project" value="TreeGrafter"/>
</dbReference>
<dbReference type="PRINTS" id="PR00077">
    <property type="entry name" value="GPDHDRGNASE"/>
</dbReference>
<name>K1TM54_9ZZZZ</name>
<evidence type="ECO:0000256" key="1">
    <source>
        <dbReference type="ARBA" id="ARBA00011009"/>
    </source>
</evidence>
<dbReference type="FunFam" id="3.40.50.720:FF:000019">
    <property type="entry name" value="Glycerol-3-phosphate dehydrogenase [NAD(P)+]"/>
    <property type="match status" value="1"/>
</dbReference>
<dbReference type="PANTHER" id="PTHR11728">
    <property type="entry name" value="GLYCEROL-3-PHOSPHATE DEHYDROGENASE"/>
    <property type="match status" value="1"/>
</dbReference>
<dbReference type="GO" id="GO:0046168">
    <property type="term" value="P:glycerol-3-phosphate catabolic process"/>
    <property type="evidence" value="ECO:0007669"/>
    <property type="project" value="InterPro"/>
</dbReference>
<keyword evidence="2" id="KW-0560">Oxidoreductase</keyword>
<dbReference type="InterPro" id="IPR011128">
    <property type="entry name" value="G3P_DH_NAD-dep_N"/>
</dbReference>
<dbReference type="GO" id="GO:0047952">
    <property type="term" value="F:glycerol-3-phosphate dehydrogenase [NAD(P)+] activity"/>
    <property type="evidence" value="ECO:0007669"/>
    <property type="project" value="TreeGrafter"/>
</dbReference>
<organism evidence="5">
    <name type="scientific">human gut metagenome</name>
    <dbReference type="NCBI Taxonomy" id="408170"/>
    <lineage>
        <taxon>unclassified sequences</taxon>
        <taxon>metagenomes</taxon>
        <taxon>organismal metagenomes</taxon>
    </lineage>
</organism>
<dbReference type="AlphaFoldDB" id="K1TM54"/>
<evidence type="ECO:0000256" key="3">
    <source>
        <dbReference type="ARBA" id="ARBA00023027"/>
    </source>
</evidence>
<dbReference type="PANTHER" id="PTHR11728:SF1">
    <property type="entry name" value="GLYCEROL-3-PHOSPHATE DEHYDROGENASE [NAD(+)] 2, CHLOROPLASTIC"/>
    <property type="match status" value="1"/>
</dbReference>
<feature type="domain" description="Glycerol-3-phosphate dehydrogenase NAD-dependent N-terminal" evidence="4">
    <location>
        <begin position="3"/>
        <end position="154"/>
    </location>
</feature>
<proteinExistence type="inferred from homology"/>
<reference evidence="5" key="1">
    <citation type="journal article" date="2013" name="Environ. Microbiol.">
        <title>Microbiota from the distal guts of lean and obese adolescents exhibit partial functional redundancy besides clear differences in community structure.</title>
        <authorList>
            <person name="Ferrer M."/>
            <person name="Ruiz A."/>
            <person name="Lanza F."/>
            <person name="Haange S.B."/>
            <person name="Oberbach A."/>
            <person name="Till H."/>
            <person name="Bargiela R."/>
            <person name="Campoy C."/>
            <person name="Segura M.T."/>
            <person name="Richter M."/>
            <person name="von Bergen M."/>
            <person name="Seifert J."/>
            <person name="Suarez A."/>
        </authorList>
    </citation>
    <scope>NUCLEOTIDE SEQUENCE</scope>
</reference>
<dbReference type="GO" id="GO:0051287">
    <property type="term" value="F:NAD binding"/>
    <property type="evidence" value="ECO:0007669"/>
    <property type="project" value="InterPro"/>
</dbReference>
<accession>K1TM54</accession>
<dbReference type="SUPFAM" id="SSF51735">
    <property type="entry name" value="NAD(P)-binding Rossmann-fold domains"/>
    <property type="match status" value="1"/>
</dbReference>
<dbReference type="InterPro" id="IPR036291">
    <property type="entry name" value="NAD(P)-bd_dom_sf"/>
</dbReference>